<keyword evidence="3" id="KW-1185">Reference proteome</keyword>
<gene>
    <name evidence="2" type="primary">gb19529</name>
    <name evidence="2" type="ORF">PR202_gb19529</name>
</gene>
<accession>A0AAV5F9W9</accession>
<feature type="region of interest" description="Disordered" evidence="1">
    <location>
        <begin position="27"/>
        <end position="50"/>
    </location>
</feature>
<reference evidence="2" key="2">
    <citation type="submission" date="2021-12" db="EMBL/GenBank/DDBJ databases">
        <title>Resequencing data analysis of finger millet.</title>
        <authorList>
            <person name="Hatakeyama M."/>
            <person name="Aluri S."/>
            <person name="Balachadran M.T."/>
            <person name="Sivarajan S.R."/>
            <person name="Poveda L."/>
            <person name="Shimizu-Inatsugi R."/>
            <person name="Schlapbach R."/>
            <person name="Sreeman S.M."/>
            <person name="Shimizu K.K."/>
        </authorList>
    </citation>
    <scope>NUCLEOTIDE SEQUENCE</scope>
</reference>
<dbReference type="AlphaFoldDB" id="A0AAV5F9W9"/>
<evidence type="ECO:0000313" key="3">
    <source>
        <dbReference type="Proteomes" id="UP001054889"/>
    </source>
</evidence>
<protein>
    <submittedName>
        <fullName evidence="2">Uncharacterized protein</fullName>
    </submittedName>
</protein>
<name>A0AAV5F9W9_ELECO</name>
<dbReference type="Proteomes" id="UP001054889">
    <property type="component" value="Unassembled WGS sequence"/>
</dbReference>
<organism evidence="2 3">
    <name type="scientific">Eleusine coracana subsp. coracana</name>
    <dbReference type="NCBI Taxonomy" id="191504"/>
    <lineage>
        <taxon>Eukaryota</taxon>
        <taxon>Viridiplantae</taxon>
        <taxon>Streptophyta</taxon>
        <taxon>Embryophyta</taxon>
        <taxon>Tracheophyta</taxon>
        <taxon>Spermatophyta</taxon>
        <taxon>Magnoliopsida</taxon>
        <taxon>Liliopsida</taxon>
        <taxon>Poales</taxon>
        <taxon>Poaceae</taxon>
        <taxon>PACMAD clade</taxon>
        <taxon>Chloridoideae</taxon>
        <taxon>Cynodonteae</taxon>
        <taxon>Eleusininae</taxon>
        <taxon>Eleusine</taxon>
    </lineage>
</organism>
<proteinExistence type="predicted"/>
<evidence type="ECO:0000313" key="2">
    <source>
        <dbReference type="EMBL" id="GJN31165.1"/>
    </source>
</evidence>
<sequence>MAASLIICPCRSLQYLIVSPNTTAATSGRATSAAVTSPAEPEPSGKAKPLLLNTCSNGLQENTRMPDDEAATKWVASLLNATCTRGSVAAEEDAIVSLITPIRFRRGPTIQQRRHDIEPSFLDPPAPSFQVPKGFRSSPAMASSGGISDQLFVAVKLESPRLAKLHLAPHLLGSHPVAGSWDPCNAVSSGSPRARALCLRSRI</sequence>
<comment type="caution">
    <text evidence="2">The sequence shown here is derived from an EMBL/GenBank/DDBJ whole genome shotgun (WGS) entry which is preliminary data.</text>
</comment>
<reference evidence="2" key="1">
    <citation type="journal article" date="2018" name="DNA Res.">
        <title>Multiple hybrid de novo genome assembly of finger millet, an orphan allotetraploid crop.</title>
        <authorList>
            <person name="Hatakeyama M."/>
            <person name="Aluri S."/>
            <person name="Balachadran M.T."/>
            <person name="Sivarajan S.R."/>
            <person name="Patrignani A."/>
            <person name="Gruter S."/>
            <person name="Poveda L."/>
            <person name="Shimizu-Inatsugi R."/>
            <person name="Baeten J."/>
            <person name="Francoijs K.J."/>
            <person name="Nataraja K.N."/>
            <person name="Reddy Y.A.N."/>
            <person name="Phadnis S."/>
            <person name="Ravikumar R.L."/>
            <person name="Schlapbach R."/>
            <person name="Sreeman S.M."/>
            <person name="Shimizu K.K."/>
        </authorList>
    </citation>
    <scope>NUCLEOTIDE SEQUENCE</scope>
</reference>
<evidence type="ECO:0000256" key="1">
    <source>
        <dbReference type="SAM" id="MobiDB-lite"/>
    </source>
</evidence>
<dbReference type="EMBL" id="BQKI01000082">
    <property type="protein sequence ID" value="GJN31165.1"/>
    <property type="molecule type" value="Genomic_DNA"/>
</dbReference>
<feature type="compositionally biased region" description="Low complexity" evidence="1">
    <location>
        <begin position="27"/>
        <end position="37"/>
    </location>
</feature>